<comment type="caution">
    <text evidence="2">The sequence shown here is derived from an EMBL/GenBank/DDBJ whole genome shotgun (WGS) entry which is preliminary data.</text>
</comment>
<dbReference type="PROSITE" id="PS51257">
    <property type="entry name" value="PROKAR_LIPOPROTEIN"/>
    <property type="match status" value="1"/>
</dbReference>
<evidence type="ECO:0008006" key="4">
    <source>
        <dbReference type="Google" id="ProtNLM"/>
    </source>
</evidence>
<dbReference type="Proteomes" id="UP000606600">
    <property type="component" value="Unassembled WGS sequence"/>
</dbReference>
<accession>A0ABR7WNB4</accession>
<organism evidence="2 3">
    <name type="scientific">Mucilaginibacter pankratovii</name>
    <dbReference type="NCBI Taxonomy" id="2772110"/>
    <lineage>
        <taxon>Bacteria</taxon>
        <taxon>Pseudomonadati</taxon>
        <taxon>Bacteroidota</taxon>
        <taxon>Sphingobacteriia</taxon>
        <taxon>Sphingobacteriales</taxon>
        <taxon>Sphingobacteriaceae</taxon>
        <taxon>Mucilaginibacter</taxon>
    </lineage>
</organism>
<keyword evidence="3" id="KW-1185">Reference proteome</keyword>
<reference evidence="2 3" key="1">
    <citation type="submission" date="2020-09" db="EMBL/GenBank/DDBJ databases">
        <title>Novel species of Mucilaginibacter isolated from a glacier on the Tibetan Plateau.</title>
        <authorList>
            <person name="Liu Q."/>
            <person name="Xin Y.-H."/>
        </authorList>
    </citation>
    <scope>NUCLEOTIDE SEQUENCE [LARGE SCALE GENOMIC DNA]</scope>
    <source>
        <strain evidence="2 3">ZT4R22</strain>
    </source>
</reference>
<feature type="chain" id="PRO_5046500942" description="Lipoprotein" evidence="1">
    <location>
        <begin position="20"/>
        <end position="129"/>
    </location>
</feature>
<name>A0ABR7WNB4_9SPHI</name>
<evidence type="ECO:0000313" key="3">
    <source>
        <dbReference type="Proteomes" id="UP000606600"/>
    </source>
</evidence>
<keyword evidence="1" id="KW-0732">Signal</keyword>
<dbReference type="RefSeq" id="WP_191188474.1">
    <property type="nucleotide sequence ID" value="NZ_JACWMY010000003.1"/>
</dbReference>
<protein>
    <recommendedName>
        <fullName evidence="4">Lipoprotein</fullName>
    </recommendedName>
</protein>
<evidence type="ECO:0000256" key="1">
    <source>
        <dbReference type="SAM" id="SignalP"/>
    </source>
</evidence>
<feature type="signal peptide" evidence="1">
    <location>
        <begin position="1"/>
        <end position="19"/>
    </location>
</feature>
<evidence type="ECO:0000313" key="2">
    <source>
        <dbReference type="EMBL" id="MBD1363811.1"/>
    </source>
</evidence>
<dbReference type="EMBL" id="JACWMY010000003">
    <property type="protein sequence ID" value="MBD1363811.1"/>
    <property type="molecule type" value="Genomic_DNA"/>
</dbReference>
<gene>
    <name evidence="2" type="ORF">IDJ77_08305</name>
</gene>
<sequence>MKKLLPAVMMLLLFLAACKKDQTDKSKFDPKAPNHEVVITATGTYDIKIVQRQNSNLVYYTLVDKPGTSGNYSFKFYGEVNDLLQLTLKNTGGAPMGYKVLFNDTNVIREESDNPPTTRFNGTIDMYLW</sequence>
<proteinExistence type="predicted"/>